<evidence type="ECO:0000256" key="1">
    <source>
        <dbReference type="ARBA" id="ARBA00004236"/>
    </source>
</evidence>
<evidence type="ECO:0000256" key="2">
    <source>
        <dbReference type="ARBA" id="ARBA00022475"/>
    </source>
</evidence>
<accession>A0A142CXB2</accession>
<dbReference type="AlphaFoldDB" id="A0A142CXB2"/>
<keyword evidence="5 6" id="KW-0472">Membrane</keyword>
<dbReference type="GO" id="GO:0005886">
    <property type="term" value="C:plasma membrane"/>
    <property type="evidence" value="ECO:0007669"/>
    <property type="project" value="UniProtKB-SubCell"/>
</dbReference>
<sequence>MDRVTKAFLSLVAVLIILSPVGILLVWNYDDAWGEWDVARVEHMVGQKLPGMEKLADAWNHAILPDYNVPGWEDKLHASMGYILSAVVGVALVLGFYYILVKFVAGKGLAS</sequence>
<dbReference type="OrthoDB" id="88314at2157"/>
<dbReference type="Proteomes" id="UP000073604">
    <property type="component" value="Chromosome"/>
</dbReference>
<dbReference type="Pfam" id="PF13190">
    <property type="entry name" value="PDGLE"/>
    <property type="match status" value="1"/>
</dbReference>
<dbReference type="InterPro" id="IPR025937">
    <property type="entry name" value="PDGLE_dom"/>
</dbReference>
<dbReference type="STRING" id="53952.A0127_09705"/>
<protein>
    <recommendedName>
        <fullName evidence="7">PDGLE domain-containing protein</fullName>
    </recommendedName>
</protein>
<evidence type="ECO:0000313" key="8">
    <source>
        <dbReference type="EMBL" id="AMQ19414.1"/>
    </source>
</evidence>
<feature type="transmembrane region" description="Helical" evidence="6">
    <location>
        <begin position="7"/>
        <end position="27"/>
    </location>
</feature>
<name>A0A142CXB2_9EURY</name>
<evidence type="ECO:0000256" key="3">
    <source>
        <dbReference type="ARBA" id="ARBA00022692"/>
    </source>
</evidence>
<feature type="domain" description="PDGLE" evidence="7">
    <location>
        <begin position="21"/>
        <end position="104"/>
    </location>
</feature>
<evidence type="ECO:0000256" key="5">
    <source>
        <dbReference type="ARBA" id="ARBA00023136"/>
    </source>
</evidence>
<keyword evidence="2" id="KW-1003">Cell membrane</keyword>
<comment type="subcellular location">
    <subcellularLocation>
        <location evidence="1">Cell membrane</location>
    </subcellularLocation>
</comment>
<keyword evidence="4 6" id="KW-1133">Transmembrane helix</keyword>
<feature type="transmembrane region" description="Helical" evidence="6">
    <location>
        <begin position="80"/>
        <end position="101"/>
    </location>
</feature>
<keyword evidence="9" id="KW-1185">Reference proteome</keyword>
<reference evidence="9" key="1">
    <citation type="submission" date="2016-03" db="EMBL/GenBank/DDBJ databases">
        <authorList>
            <person name="Oger P.M."/>
        </authorList>
    </citation>
    <scope>NUCLEOTIDE SEQUENCE [LARGE SCALE GENOMIC DNA]</scope>
    <source>
        <strain evidence="9">OG-1</strain>
    </source>
</reference>
<proteinExistence type="predicted"/>
<evidence type="ECO:0000256" key="6">
    <source>
        <dbReference type="SAM" id="Phobius"/>
    </source>
</evidence>
<keyword evidence="3 6" id="KW-0812">Transmembrane</keyword>
<gene>
    <name evidence="8" type="ORF">A0127_09705</name>
</gene>
<dbReference type="EMBL" id="CP014750">
    <property type="protein sequence ID" value="AMQ19414.1"/>
    <property type="molecule type" value="Genomic_DNA"/>
</dbReference>
<evidence type="ECO:0000256" key="4">
    <source>
        <dbReference type="ARBA" id="ARBA00022989"/>
    </source>
</evidence>
<evidence type="ECO:0000259" key="7">
    <source>
        <dbReference type="Pfam" id="PF13190"/>
    </source>
</evidence>
<dbReference type="KEGG" id="tpep:A0127_09705"/>
<organism evidence="8 9">
    <name type="scientific">Thermococcus peptonophilus</name>
    <dbReference type="NCBI Taxonomy" id="53952"/>
    <lineage>
        <taxon>Archaea</taxon>
        <taxon>Methanobacteriati</taxon>
        <taxon>Methanobacteriota</taxon>
        <taxon>Thermococci</taxon>
        <taxon>Thermococcales</taxon>
        <taxon>Thermococcaceae</taxon>
        <taxon>Thermococcus</taxon>
    </lineage>
</organism>
<evidence type="ECO:0000313" key="9">
    <source>
        <dbReference type="Proteomes" id="UP000073604"/>
    </source>
</evidence>